<comment type="caution">
    <text evidence="3">The sequence shown here is derived from an EMBL/GenBank/DDBJ whole genome shotgun (WGS) entry which is preliminary data.</text>
</comment>
<evidence type="ECO:0000313" key="3">
    <source>
        <dbReference type="EMBL" id="SDQ57119.1"/>
    </source>
</evidence>
<dbReference type="Proteomes" id="UP000183471">
    <property type="component" value="Unassembled WGS sequence"/>
</dbReference>
<feature type="chain" id="PRO_5046367026" evidence="1">
    <location>
        <begin position="23"/>
        <end position="156"/>
    </location>
</feature>
<sequence length="156" mass="16096">MILKSIMSIAVLAALVSAPAIAQQVIYPAKGQSAAQQQKDEAECYTWAKGQTGYDPAQATAYASAPPQQEIGGERVRGAARGAAGGALIGAIAGDAGKGAAIGAVGGTMVGGARQRRKRDENEYAAAQYQQAAGQQQQNFQRAYGACFEGRGYTVR</sequence>
<feature type="domain" description="YMGG-like Gly-zipper" evidence="2">
    <location>
        <begin position="74"/>
        <end position="115"/>
    </location>
</feature>
<reference evidence="3 4" key="1">
    <citation type="submission" date="2016-10" db="EMBL/GenBank/DDBJ databases">
        <authorList>
            <person name="Varghese N."/>
            <person name="Submissions S."/>
        </authorList>
    </citation>
    <scope>NUCLEOTIDE SEQUENCE [LARGE SCALE GENOMIC DNA]</scope>
    <source>
        <strain evidence="3 4">Nl1</strain>
    </source>
</reference>
<accession>A0ABY0TBB1</accession>
<name>A0ABY0TBB1_9PROT</name>
<keyword evidence="4" id="KW-1185">Reference proteome</keyword>
<proteinExistence type="predicted"/>
<evidence type="ECO:0000256" key="1">
    <source>
        <dbReference type="SAM" id="SignalP"/>
    </source>
</evidence>
<organism evidence="3 4">
    <name type="scientific">Nitrosospira multiformis</name>
    <dbReference type="NCBI Taxonomy" id="1231"/>
    <lineage>
        <taxon>Bacteria</taxon>
        <taxon>Pseudomonadati</taxon>
        <taxon>Pseudomonadota</taxon>
        <taxon>Betaproteobacteria</taxon>
        <taxon>Nitrosomonadales</taxon>
        <taxon>Nitrosomonadaceae</taxon>
        <taxon>Nitrosospira</taxon>
    </lineage>
</organism>
<evidence type="ECO:0000313" key="4">
    <source>
        <dbReference type="Proteomes" id="UP000183471"/>
    </source>
</evidence>
<feature type="signal peptide" evidence="1">
    <location>
        <begin position="1"/>
        <end position="22"/>
    </location>
</feature>
<gene>
    <name evidence="3" type="ORF">SAMN05216402_1370</name>
</gene>
<dbReference type="InterPro" id="IPR027367">
    <property type="entry name" value="Gly-zipper_YMGG"/>
</dbReference>
<dbReference type="Pfam" id="PF13441">
    <property type="entry name" value="Gly-zipper_YMGG"/>
    <property type="match status" value="1"/>
</dbReference>
<protein>
    <submittedName>
        <fullName evidence="3">YMGG-like Gly-zipper</fullName>
    </submittedName>
</protein>
<keyword evidence="1" id="KW-0732">Signal</keyword>
<dbReference type="EMBL" id="FNKY01000001">
    <property type="protein sequence ID" value="SDQ57119.1"/>
    <property type="molecule type" value="Genomic_DNA"/>
</dbReference>
<evidence type="ECO:0000259" key="2">
    <source>
        <dbReference type="Pfam" id="PF13441"/>
    </source>
</evidence>